<evidence type="ECO:0000313" key="3">
    <source>
        <dbReference type="Proteomes" id="UP000189674"/>
    </source>
</evidence>
<keyword evidence="1" id="KW-0812">Transmembrane</keyword>
<dbReference type="Proteomes" id="UP000189674">
    <property type="component" value="Chromosome"/>
</dbReference>
<evidence type="ECO:0000313" key="2">
    <source>
        <dbReference type="EMBL" id="AQT68554.1"/>
    </source>
</evidence>
<keyword evidence="1" id="KW-1133">Transmembrane helix</keyword>
<evidence type="ECO:0000256" key="1">
    <source>
        <dbReference type="SAM" id="Phobius"/>
    </source>
</evidence>
<proteinExistence type="predicted"/>
<dbReference type="AlphaFoldDB" id="A0A1U9NLE1"/>
<protein>
    <submittedName>
        <fullName evidence="2">Uncharacterized protein</fullName>
    </submittedName>
</protein>
<accession>A0A1U9NLE1</accession>
<feature type="transmembrane region" description="Helical" evidence="1">
    <location>
        <begin position="64"/>
        <end position="84"/>
    </location>
</feature>
<dbReference type="EMBL" id="CP019791">
    <property type="protein sequence ID" value="AQT68554.1"/>
    <property type="molecule type" value="Genomic_DNA"/>
</dbReference>
<feature type="transmembrane region" description="Helical" evidence="1">
    <location>
        <begin position="7"/>
        <end position="27"/>
    </location>
</feature>
<reference evidence="3" key="1">
    <citation type="submission" date="2017-02" db="EMBL/GenBank/DDBJ databases">
        <title>Comparative genomics and description of representatives of a novel lineage of planctomycetes thriving in anoxic sediments.</title>
        <authorList>
            <person name="Spring S."/>
            <person name="Bunk B."/>
            <person name="Sproer C."/>
        </authorList>
    </citation>
    <scope>NUCLEOTIDE SEQUENCE [LARGE SCALE GENOMIC DNA]</scope>
    <source>
        <strain evidence="3">ST-NAGAB-D1</strain>
    </source>
</reference>
<dbReference type="KEGG" id="alus:STSP2_01722"/>
<gene>
    <name evidence="2" type="ORF">STSP2_01722</name>
</gene>
<sequence>MTPQTRFIIKGAVAGFILGCIFFGHTFETSTQPETLRVFTEDGQLIQSLTYETLVRTLVISPSGILFGGGALAAVSAFIAFLVIESWSGITYRELFKKLTAHTVFKRIVRSKSNEKVFFKML</sequence>
<dbReference type="STRING" id="1936003.STSP2_01722"/>
<keyword evidence="3" id="KW-1185">Reference proteome</keyword>
<keyword evidence="1" id="KW-0472">Membrane</keyword>
<name>A0A1U9NLE1_9BACT</name>
<organism evidence="2 3">
    <name type="scientific">Anaerohalosphaera lusitana</name>
    <dbReference type="NCBI Taxonomy" id="1936003"/>
    <lineage>
        <taxon>Bacteria</taxon>
        <taxon>Pseudomonadati</taxon>
        <taxon>Planctomycetota</taxon>
        <taxon>Phycisphaerae</taxon>
        <taxon>Sedimentisphaerales</taxon>
        <taxon>Anaerohalosphaeraceae</taxon>
        <taxon>Anaerohalosphaera</taxon>
    </lineage>
</organism>